<comment type="caution">
    <text evidence="1">The sequence shown here is derived from an EMBL/GenBank/DDBJ whole genome shotgun (WGS) entry which is preliminary data.</text>
</comment>
<dbReference type="EMBL" id="JBFWIC010000035">
    <property type="protein sequence ID" value="MEZ0476437.1"/>
    <property type="molecule type" value="Genomic_DNA"/>
</dbReference>
<gene>
    <name evidence="1" type="ORF">AB6713_17725</name>
</gene>
<dbReference type="RefSeq" id="WP_370565682.1">
    <property type="nucleotide sequence ID" value="NZ_JBFWIB010000022.1"/>
</dbReference>
<evidence type="ECO:0000313" key="1">
    <source>
        <dbReference type="EMBL" id="MEZ0476437.1"/>
    </source>
</evidence>
<evidence type="ECO:0000313" key="2">
    <source>
        <dbReference type="Proteomes" id="UP001566331"/>
    </source>
</evidence>
<dbReference type="Gene3D" id="3.40.1570.10">
    <property type="entry name" value="HemS/ChuS/ChuX like domains"/>
    <property type="match status" value="1"/>
</dbReference>
<reference evidence="1 2" key="1">
    <citation type="submission" date="2024-07" db="EMBL/GenBank/DDBJ databases">
        <title>Luteimonas salilacus sp. nov., isolated from the shore soil of Salt Lake in Tibet of China.</title>
        <authorList>
            <person name="Zhang X."/>
            <person name="Li A."/>
        </authorList>
    </citation>
    <scope>NUCLEOTIDE SEQUENCE [LARGE SCALE GENOMIC DNA]</scope>
    <source>
        <strain evidence="1 2">B3-2-R+30</strain>
    </source>
</reference>
<dbReference type="Proteomes" id="UP001566331">
    <property type="component" value="Unassembled WGS sequence"/>
</dbReference>
<organism evidence="1 2">
    <name type="scientific">Luteimonas salinilitoris</name>
    <dbReference type="NCBI Taxonomy" id="3237697"/>
    <lineage>
        <taxon>Bacteria</taxon>
        <taxon>Pseudomonadati</taxon>
        <taxon>Pseudomonadota</taxon>
        <taxon>Gammaproteobacteria</taxon>
        <taxon>Lysobacterales</taxon>
        <taxon>Lysobacteraceae</taxon>
        <taxon>Luteimonas</taxon>
    </lineage>
</organism>
<dbReference type="SUPFAM" id="SSF144064">
    <property type="entry name" value="Heme iron utilization protein-like"/>
    <property type="match status" value="1"/>
</dbReference>
<dbReference type="InterPro" id="IPR053733">
    <property type="entry name" value="Heme_Transport_Util_sf"/>
</dbReference>
<protein>
    <submittedName>
        <fullName evidence="1">Hemin transport protein</fullName>
    </submittedName>
</protein>
<sequence>MTAARAIAETTAVHSPVAALPQPRELAALGTVLCLYRAQDGGELAGWSRALRAEVHSGLDSDGLRASLAFHDRDGHCCWRLFLLPDSDFLAWERLASRLPAAPGNDDEGIAERLWRGLAGHLAAPQWQCSVLRLCAPSPGPGFAGHALLAASLATVSALGAAMALRIAREQAAGNAARVHECCCERAARAAADARAATLYPTVQLDTRMPS</sequence>
<keyword evidence="2" id="KW-1185">Reference proteome</keyword>
<accession>A0ABV4HUL2</accession>
<proteinExistence type="predicted"/>
<name>A0ABV4HUL2_9GAMM</name>